<organism evidence="1 2">
    <name type="scientific">Chryseobacterium pennae</name>
    <dbReference type="NCBI Taxonomy" id="2258962"/>
    <lineage>
        <taxon>Bacteria</taxon>
        <taxon>Pseudomonadati</taxon>
        <taxon>Bacteroidota</taxon>
        <taxon>Flavobacteriia</taxon>
        <taxon>Flavobacteriales</taxon>
        <taxon>Weeksellaceae</taxon>
        <taxon>Chryseobacterium group</taxon>
        <taxon>Chryseobacterium</taxon>
    </lineage>
</organism>
<protein>
    <submittedName>
        <fullName evidence="1">Uncharacterized protein</fullName>
    </submittedName>
</protein>
<proteinExistence type="predicted"/>
<sequence length="76" mass="8961">MYEGEKSYPDFDLFMNLESDKKIQIISGYFIFIILDEFIEDYNPGNKEIYLLKNIENISINHDTVIFEGQSMLIAE</sequence>
<dbReference type="Proteomes" id="UP000256686">
    <property type="component" value="Unassembled WGS sequence"/>
</dbReference>
<dbReference type="EMBL" id="QNVT01000008">
    <property type="protein sequence ID" value="REC62494.1"/>
    <property type="molecule type" value="Genomic_DNA"/>
</dbReference>
<dbReference type="AlphaFoldDB" id="A0A3D9C9S6"/>
<evidence type="ECO:0000313" key="1">
    <source>
        <dbReference type="EMBL" id="REC62494.1"/>
    </source>
</evidence>
<evidence type="ECO:0000313" key="2">
    <source>
        <dbReference type="Proteomes" id="UP000256686"/>
    </source>
</evidence>
<name>A0A3D9C9S6_9FLAO</name>
<comment type="caution">
    <text evidence="1">The sequence shown here is derived from an EMBL/GenBank/DDBJ whole genome shotgun (WGS) entry which is preliminary data.</text>
</comment>
<reference evidence="2" key="1">
    <citation type="submission" date="2018-06" db="EMBL/GenBank/DDBJ databases">
        <authorList>
            <person name="Lum Nde A."/>
            <person name="Hugo C."/>
        </authorList>
    </citation>
    <scope>NUCLEOTIDE SEQUENCE [LARGE SCALE GENOMIC DNA]</scope>
    <source>
        <strain evidence="2">1_F178</strain>
    </source>
</reference>
<accession>A0A3D9C9S6</accession>
<keyword evidence="2" id="KW-1185">Reference proteome</keyword>
<gene>
    <name evidence="1" type="ORF">DRF65_10400</name>
</gene>
<dbReference type="RefSeq" id="WP_115970690.1">
    <property type="nucleotide sequence ID" value="NZ_QNVT01000008.1"/>
</dbReference>